<dbReference type="EMBL" id="UHJG01000002">
    <property type="protein sequence ID" value="SUQ37429.1"/>
    <property type="molecule type" value="Genomic_DNA"/>
</dbReference>
<gene>
    <name evidence="2" type="ORF">CSF007_11120</name>
    <name evidence="3" type="ORF">NCTC10476_03557</name>
</gene>
<dbReference type="AlphaFoldDB" id="A0A085U8X5"/>
<keyword evidence="1" id="KW-0732">Signal</keyword>
<accession>A0A085U8X5</accession>
<evidence type="ECO:0008006" key="5">
    <source>
        <dbReference type="Google" id="ProtNLM"/>
    </source>
</evidence>
<dbReference type="PATRIC" id="fig|29486.44.peg.977"/>
<evidence type="ECO:0000256" key="1">
    <source>
        <dbReference type="SAM" id="SignalP"/>
    </source>
</evidence>
<proteinExistence type="predicted"/>
<evidence type="ECO:0000313" key="3">
    <source>
        <dbReference type="EMBL" id="SUQ37429.1"/>
    </source>
</evidence>
<evidence type="ECO:0000313" key="4">
    <source>
        <dbReference type="Proteomes" id="UP000255169"/>
    </source>
</evidence>
<reference evidence="3 4" key="2">
    <citation type="submission" date="2018-06" db="EMBL/GenBank/DDBJ databases">
        <authorList>
            <consortium name="Pathogen Informatics"/>
            <person name="Doyle S."/>
        </authorList>
    </citation>
    <scope>NUCLEOTIDE SEQUENCE [LARGE SCALE GENOMIC DNA]</scope>
    <source>
        <strain evidence="3 4">NCTC10476</strain>
    </source>
</reference>
<dbReference type="EMBL" id="LN681231">
    <property type="protein sequence ID" value="CEK27970.1"/>
    <property type="molecule type" value="Genomic_DNA"/>
</dbReference>
<name>A0A085U8X5_YERRU</name>
<dbReference type="RefSeq" id="WP_004720694.1">
    <property type="nucleotide sequence ID" value="NZ_CABIHT010000023.1"/>
</dbReference>
<dbReference type="Proteomes" id="UP000255169">
    <property type="component" value="Unassembled WGS sequence"/>
</dbReference>
<reference evidence="2" key="1">
    <citation type="journal article" date="2015" name="Genome Announc.">
        <title>Complete Genome Sequence of Yersinia ruckeri Strain CSF007-82, Etiologic Agent of Red Mouth Disease in Salmonid Fish.</title>
        <authorList>
            <person name="Nelson M.C."/>
            <person name="LaPatra S.E."/>
            <person name="Welch T.J."/>
            <person name="Graf J."/>
        </authorList>
    </citation>
    <scope>NUCLEOTIDE SEQUENCE</scope>
    <source>
        <strain evidence="2">CSF007-82</strain>
    </source>
</reference>
<organism evidence="2">
    <name type="scientific">Yersinia ruckeri</name>
    <dbReference type="NCBI Taxonomy" id="29486"/>
    <lineage>
        <taxon>Bacteria</taxon>
        <taxon>Pseudomonadati</taxon>
        <taxon>Pseudomonadota</taxon>
        <taxon>Gammaproteobacteria</taxon>
        <taxon>Enterobacterales</taxon>
        <taxon>Yersiniaceae</taxon>
        <taxon>Yersinia</taxon>
    </lineage>
</organism>
<feature type="chain" id="PRO_5015029313" description="Secreted protein" evidence="1">
    <location>
        <begin position="27"/>
        <end position="82"/>
    </location>
</feature>
<sequence>MKNGLNKWVASLAVLTSIGVSLPVAANESDRFVPPTSYRCMAYKGVEHMRILNIEAENERIAVAEAQSRQSSGWEVHSCVKN</sequence>
<dbReference type="KEGG" id="yrb:UGYR_03590"/>
<feature type="signal peptide" evidence="1">
    <location>
        <begin position="1"/>
        <end position="26"/>
    </location>
</feature>
<protein>
    <recommendedName>
        <fullName evidence="5">Secreted protein</fullName>
    </recommendedName>
</protein>
<keyword evidence="4" id="KW-1185">Reference proteome</keyword>
<dbReference type="GeneID" id="66879899"/>
<evidence type="ECO:0000313" key="2">
    <source>
        <dbReference type="EMBL" id="CEK27970.1"/>
    </source>
</evidence>